<organism evidence="9 10">
    <name type="scientific">Klebsormidium nitens</name>
    <name type="common">Green alga</name>
    <name type="synonym">Ulothrix nitens</name>
    <dbReference type="NCBI Taxonomy" id="105231"/>
    <lineage>
        <taxon>Eukaryota</taxon>
        <taxon>Viridiplantae</taxon>
        <taxon>Streptophyta</taxon>
        <taxon>Klebsormidiophyceae</taxon>
        <taxon>Klebsormidiales</taxon>
        <taxon>Klebsormidiaceae</taxon>
        <taxon>Klebsormidium</taxon>
    </lineage>
</organism>
<feature type="transmembrane region" description="Helical" evidence="8">
    <location>
        <begin position="254"/>
        <end position="273"/>
    </location>
</feature>
<keyword evidence="6" id="KW-0406">Ion transport</keyword>
<evidence type="ECO:0000256" key="3">
    <source>
        <dbReference type="ARBA" id="ARBA00022475"/>
    </source>
</evidence>
<evidence type="ECO:0000313" key="10">
    <source>
        <dbReference type="Proteomes" id="UP000054558"/>
    </source>
</evidence>
<keyword evidence="7 8" id="KW-0472">Membrane</keyword>
<dbReference type="GO" id="GO:0005254">
    <property type="term" value="F:chloride channel activity"/>
    <property type="evidence" value="ECO:0007669"/>
    <property type="project" value="InterPro"/>
</dbReference>
<protein>
    <submittedName>
        <fullName evidence="9">Uncharacterized protein</fullName>
    </submittedName>
</protein>
<dbReference type="InterPro" id="IPR044669">
    <property type="entry name" value="YneE/VCCN1/2-like"/>
</dbReference>
<evidence type="ECO:0000256" key="5">
    <source>
        <dbReference type="ARBA" id="ARBA00022989"/>
    </source>
</evidence>
<evidence type="ECO:0000256" key="7">
    <source>
        <dbReference type="ARBA" id="ARBA00023136"/>
    </source>
</evidence>
<accession>A0A1Y1IGJ4</accession>
<keyword evidence="5 8" id="KW-1133">Transmembrane helix</keyword>
<comment type="subcellular location">
    <subcellularLocation>
        <location evidence="1">Cell membrane</location>
        <topology evidence="1">Multi-pass membrane protein</topology>
    </subcellularLocation>
</comment>
<gene>
    <name evidence="9" type="ORF">KFL_005880080</name>
</gene>
<keyword evidence="10" id="KW-1185">Reference proteome</keyword>
<feature type="transmembrane region" description="Helical" evidence="8">
    <location>
        <begin position="280"/>
        <end position="297"/>
    </location>
</feature>
<evidence type="ECO:0000256" key="8">
    <source>
        <dbReference type="SAM" id="Phobius"/>
    </source>
</evidence>
<evidence type="ECO:0000256" key="2">
    <source>
        <dbReference type="ARBA" id="ARBA00022448"/>
    </source>
</evidence>
<keyword evidence="3" id="KW-1003">Cell membrane</keyword>
<dbReference type="PANTHER" id="PTHR33281:SF19">
    <property type="entry name" value="VOLTAGE-DEPENDENT ANION CHANNEL-FORMING PROTEIN YNEE"/>
    <property type="match status" value="1"/>
</dbReference>
<evidence type="ECO:0000256" key="4">
    <source>
        <dbReference type="ARBA" id="ARBA00022692"/>
    </source>
</evidence>
<dbReference type="Pfam" id="PF25539">
    <property type="entry name" value="Bestrophin_2"/>
    <property type="match status" value="1"/>
</dbReference>
<evidence type="ECO:0000256" key="1">
    <source>
        <dbReference type="ARBA" id="ARBA00004651"/>
    </source>
</evidence>
<dbReference type="EMBL" id="DF237537">
    <property type="protein sequence ID" value="GAQ90004.1"/>
    <property type="molecule type" value="Genomic_DNA"/>
</dbReference>
<keyword evidence="2" id="KW-0813">Transport</keyword>
<dbReference type="GO" id="GO:0005886">
    <property type="term" value="C:plasma membrane"/>
    <property type="evidence" value="ECO:0007669"/>
    <property type="project" value="UniProtKB-SubCell"/>
</dbReference>
<name>A0A1Y1IGJ4_KLENI</name>
<evidence type="ECO:0000313" key="9">
    <source>
        <dbReference type="EMBL" id="GAQ90004.1"/>
    </source>
</evidence>
<sequence>MENGRKNFWSADPEKVGTDSKIEKIPAEGLSIKERAVYSSFSMLKDAPLFGPREGNPYNDALGTLKSAKLIPAGTVTYNASHPLRLLFRITGTAAKMVFQSVSFYLIMSVHIFLLTMYYKVGNNHTRSDSTSIESGWPFLRSGTYAGFLGVLTSFCLVFQMTQCYNRFFEQYKACIGAINCAFAFDTALRSLFDDHKFEGSGQIRLELHENALYREHELGHISERSLDRLDGLFGALSAAIATVYEHADMPVPFAVYHLLNIMALGFLMILSYTQVFSSYFYSIIPMFLTVYCTLGIRELANALADPFGSDDTDIPVLDYVSGLHHTCDQLMTIWTVPKPQKGEV</sequence>
<dbReference type="Proteomes" id="UP000054558">
    <property type="component" value="Unassembled WGS sequence"/>
</dbReference>
<keyword evidence="4 8" id="KW-0812">Transmembrane</keyword>
<reference evidence="9 10" key="1">
    <citation type="journal article" date="2014" name="Nat. Commun.">
        <title>Klebsormidium flaccidum genome reveals primary factors for plant terrestrial adaptation.</title>
        <authorList>
            <person name="Hori K."/>
            <person name="Maruyama F."/>
            <person name="Fujisawa T."/>
            <person name="Togashi T."/>
            <person name="Yamamoto N."/>
            <person name="Seo M."/>
            <person name="Sato S."/>
            <person name="Yamada T."/>
            <person name="Mori H."/>
            <person name="Tajima N."/>
            <person name="Moriyama T."/>
            <person name="Ikeuchi M."/>
            <person name="Watanabe M."/>
            <person name="Wada H."/>
            <person name="Kobayashi K."/>
            <person name="Saito M."/>
            <person name="Masuda T."/>
            <person name="Sasaki-Sekimoto Y."/>
            <person name="Mashiguchi K."/>
            <person name="Awai K."/>
            <person name="Shimojima M."/>
            <person name="Masuda S."/>
            <person name="Iwai M."/>
            <person name="Nobusawa T."/>
            <person name="Narise T."/>
            <person name="Kondo S."/>
            <person name="Saito H."/>
            <person name="Sato R."/>
            <person name="Murakawa M."/>
            <person name="Ihara Y."/>
            <person name="Oshima-Yamada Y."/>
            <person name="Ohtaka K."/>
            <person name="Satoh M."/>
            <person name="Sonobe K."/>
            <person name="Ishii M."/>
            <person name="Ohtani R."/>
            <person name="Kanamori-Sato M."/>
            <person name="Honoki R."/>
            <person name="Miyazaki D."/>
            <person name="Mochizuki H."/>
            <person name="Umetsu J."/>
            <person name="Higashi K."/>
            <person name="Shibata D."/>
            <person name="Kamiya Y."/>
            <person name="Sato N."/>
            <person name="Nakamura Y."/>
            <person name="Tabata S."/>
            <person name="Ida S."/>
            <person name="Kurokawa K."/>
            <person name="Ohta H."/>
        </authorList>
    </citation>
    <scope>NUCLEOTIDE SEQUENCE [LARGE SCALE GENOMIC DNA]</scope>
    <source>
        <strain evidence="9 10">NIES-2285</strain>
    </source>
</reference>
<evidence type="ECO:0000256" key="6">
    <source>
        <dbReference type="ARBA" id="ARBA00023065"/>
    </source>
</evidence>
<dbReference type="AlphaFoldDB" id="A0A1Y1IGJ4"/>
<proteinExistence type="predicted"/>
<feature type="transmembrane region" description="Helical" evidence="8">
    <location>
        <begin position="139"/>
        <end position="159"/>
    </location>
</feature>
<feature type="transmembrane region" description="Helical" evidence="8">
    <location>
        <begin position="97"/>
        <end position="119"/>
    </location>
</feature>
<dbReference type="OrthoDB" id="201595at2759"/>
<dbReference type="PANTHER" id="PTHR33281">
    <property type="entry name" value="UPF0187 PROTEIN YNEE"/>
    <property type="match status" value="1"/>
</dbReference>